<evidence type="ECO:0000313" key="1">
    <source>
        <dbReference type="EMBL" id="CBG39352.1"/>
    </source>
</evidence>
<reference evidence="1 2" key="1">
    <citation type="journal article" date="2010" name="BMC Genomics">
        <title>Comparative genomics and proteomics of Helicobacter mustelae, an ulcerogenic and carcinogenic gastric pathogen.</title>
        <authorList>
            <person name="O'Toole P.W."/>
            <person name="Snelling W.J."/>
            <person name="Canchaya C."/>
            <person name="Forde B.M."/>
            <person name="Hardie K.R."/>
            <person name="Josenhans C."/>
            <person name="Graham R.L.J."/>
            <person name="McMullan G."/>
            <person name="Parkhill J."/>
            <person name="Belda E."/>
            <person name="Bentley S.D."/>
        </authorList>
    </citation>
    <scope>NUCLEOTIDE SEQUENCE [LARGE SCALE GENOMIC DNA]</scope>
    <source>
        <strain evidence="2">ATCC 43772 / LMG 18044 / NCTC 12198 / 12198</strain>
    </source>
</reference>
<accession>D3UFT1</accession>
<evidence type="ECO:0000313" key="2">
    <source>
        <dbReference type="Proteomes" id="UP000001522"/>
    </source>
</evidence>
<proteinExistence type="predicted"/>
<dbReference type="KEGG" id="hms:HMU00880"/>
<dbReference type="HOGENOM" id="CLU_3271002_0_0_7"/>
<dbReference type="EMBL" id="FN555004">
    <property type="protein sequence ID" value="CBG39352.1"/>
    <property type="molecule type" value="Genomic_DNA"/>
</dbReference>
<dbReference type="AlphaFoldDB" id="D3UFT1"/>
<keyword evidence="2" id="KW-1185">Reference proteome</keyword>
<organism evidence="1 2">
    <name type="scientific">Helicobacter mustelae (strain ATCC 43772 / CCUG 25715 / CIP 103759 / LMG 18044 / NCTC 12198 / R85-136P)</name>
    <name type="common">Campylobacter mustelae</name>
    <dbReference type="NCBI Taxonomy" id="679897"/>
    <lineage>
        <taxon>Bacteria</taxon>
        <taxon>Pseudomonadati</taxon>
        <taxon>Campylobacterota</taxon>
        <taxon>Epsilonproteobacteria</taxon>
        <taxon>Campylobacterales</taxon>
        <taxon>Helicobacteraceae</taxon>
        <taxon>Helicobacter</taxon>
    </lineage>
</organism>
<gene>
    <name evidence="1" type="ordered locus">HMU00880</name>
</gene>
<protein>
    <submittedName>
        <fullName evidence="1">Uncharacterized protein</fullName>
    </submittedName>
</protein>
<sequence>MLYPIELRTQLIVIWIQYLLKINGVDDGARTHDPQSHNLML</sequence>
<dbReference type="Proteomes" id="UP000001522">
    <property type="component" value="Chromosome"/>
</dbReference>
<name>D3UFT1_HELM1</name>